<dbReference type="Gene3D" id="1.25.40.390">
    <property type="match status" value="1"/>
</dbReference>
<accession>A0A1G9VUN6</accession>
<dbReference type="SUPFAM" id="SSF48452">
    <property type="entry name" value="TPR-like"/>
    <property type="match status" value="1"/>
</dbReference>
<keyword evidence="1" id="KW-0449">Lipoprotein</keyword>
<sequence>MKKILISALSMIILFVSCDSQLDINRDPDLLDPEGVAISSEIAVGIIGITGTQGAYYSIVGGIWSQFWAQSLNSSQYRSVDNYTIGVSDFEGGWSNMYDALSDIRNAKKISLERENWNYYLISTCLEVYASQILTDFYGDIPYAEANDPTNFSPNFNTGEEVYNFMIADLDDALGRDLENSALPTPGGDDFIFGGNMTHWIEFANTLKLRIFLRQTEARPNVASEGITAMLNAGAPFLTVDAAVGLGGGVFEDEANLSNPLYEHDRRQLNTQNNLRASTTMWSFLSANSDPRLESFYATADASGAGLGPMNQGDYNSSASPSSVSLADISPLSPIYFISAAQSYFMQAEAMERYNGGVGAKELYDAGVLAAFEKSPSFYDNSLGEGSQTWIASEPFDGAPFIAPGGAYEYPSAGSMDDKMKAIITQKWVSCYPDNGYESFFEQHRTGYPEVSPIPQSDETYVAGEWAYSVEGLTGGVFPQRMVYPNLELSRNSNAPSIVELTAPVWWNK</sequence>
<gene>
    <name evidence="1" type="ORF">SAMN04488514_11464</name>
</gene>
<name>A0A1G9VUN6_9FLAO</name>
<dbReference type="AlphaFoldDB" id="A0A1G9VUN6"/>
<proteinExistence type="predicted"/>
<dbReference type="Pfam" id="PF12771">
    <property type="entry name" value="SusD-like_2"/>
    <property type="match status" value="1"/>
</dbReference>
<dbReference type="PROSITE" id="PS51257">
    <property type="entry name" value="PROKAR_LIPOPROTEIN"/>
    <property type="match status" value="1"/>
</dbReference>
<keyword evidence="2" id="KW-1185">Reference proteome</keyword>
<dbReference type="RefSeq" id="WP_089894027.1">
    <property type="nucleotide sequence ID" value="NZ_FNGV01000014.1"/>
</dbReference>
<dbReference type="STRING" id="192904.SAMN04488514_11464"/>
<reference evidence="1 2" key="1">
    <citation type="submission" date="2016-10" db="EMBL/GenBank/DDBJ databases">
        <authorList>
            <person name="de Groot N.N."/>
        </authorList>
    </citation>
    <scope>NUCLEOTIDE SEQUENCE [LARGE SCALE GENOMIC DNA]</scope>
    <source>
        <strain evidence="1 2">DSM 19886</strain>
    </source>
</reference>
<evidence type="ECO:0000313" key="1">
    <source>
        <dbReference type="EMBL" id="SDM75964.1"/>
    </source>
</evidence>
<evidence type="ECO:0000313" key="2">
    <source>
        <dbReference type="Proteomes" id="UP000199440"/>
    </source>
</evidence>
<organism evidence="1 2">
    <name type="scientific">Kriegella aquimaris</name>
    <dbReference type="NCBI Taxonomy" id="192904"/>
    <lineage>
        <taxon>Bacteria</taxon>
        <taxon>Pseudomonadati</taxon>
        <taxon>Bacteroidota</taxon>
        <taxon>Flavobacteriia</taxon>
        <taxon>Flavobacteriales</taxon>
        <taxon>Flavobacteriaceae</taxon>
        <taxon>Kriegella</taxon>
    </lineage>
</organism>
<dbReference type="OrthoDB" id="725917at2"/>
<protein>
    <submittedName>
        <fullName evidence="1">Susd and RagB outer membrane lipoprotein</fullName>
    </submittedName>
</protein>
<dbReference type="Proteomes" id="UP000199440">
    <property type="component" value="Unassembled WGS sequence"/>
</dbReference>
<dbReference type="EMBL" id="FNGV01000014">
    <property type="protein sequence ID" value="SDM75964.1"/>
    <property type="molecule type" value="Genomic_DNA"/>
</dbReference>
<dbReference type="InterPro" id="IPR041662">
    <property type="entry name" value="SusD-like_2"/>
</dbReference>
<dbReference type="InterPro" id="IPR011990">
    <property type="entry name" value="TPR-like_helical_dom_sf"/>
</dbReference>